<comment type="catalytic activity">
    <reaction evidence="1 8">
        <text>ATP-independent breakage of single-stranded DNA, followed by passage and rejoining.</text>
        <dbReference type="EC" id="5.6.2.1"/>
    </reaction>
</comment>
<feature type="active site" description="O-(5'-phospho-DNA)-tyrosine intermediate" evidence="8">
    <location>
        <position position="320"/>
    </location>
</feature>
<dbReference type="Pfam" id="PF01751">
    <property type="entry name" value="Toprim"/>
    <property type="match status" value="1"/>
</dbReference>
<dbReference type="PROSITE" id="PS50880">
    <property type="entry name" value="TOPRIM"/>
    <property type="match status" value="1"/>
</dbReference>
<dbReference type="PATRIC" id="fig|1126211.3.peg.404"/>
<feature type="compositionally biased region" description="Basic and acidic residues" evidence="9">
    <location>
        <begin position="695"/>
        <end position="710"/>
    </location>
</feature>
<evidence type="ECO:0000256" key="9">
    <source>
        <dbReference type="SAM" id="MobiDB-lite"/>
    </source>
</evidence>
<dbReference type="NCBIfam" id="TIGR01056">
    <property type="entry name" value="topB"/>
    <property type="match status" value="1"/>
</dbReference>
<feature type="region of interest" description="Disordered" evidence="9">
    <location>
        <begin position="695"/>
        <end position="725"/>
    </location>
</feature>
<dbReference type="InterPro" id="IPR013497">
    <property type="entry name" value="Topo_IA_cen"/>
</dbReference>
<comment type="cofactor">
    <cofactor evidence="8">
        <name>Mg(2+)</name>
        <dbReference type="ChEBI" id="CHEBI:18420"/>
    </cofactor>
</comment>
<organism evidence="12 13">
    <name type="scientific">Bacillus amyloliquefaciens (strain Y2)</name>
    <name type="common">Bacillus amyloliquefaciens subsp. plantarum (strain B9601-Y2)</name>
    <dbReference type="NCBI Taxonomy" id="1155777"/>
    <lineage>
        <taxon>Bacteria</taxon>
        <taxon>Bacillati</taxon>
        <taxon>Bacillota</taxon>
        <taxon>Bacilli</taxon>
        <taxon>Bacillales</taxon>
        <taxon>Bacillaceae</taxon>
        <taxon>Bacillus</taxon>
        <taxon>Bacillus amyloliquefaciens group</taxon>
    </lineage>
</organism>
<dbReference type="GO" id="GO:0000287">
    <property type="term" value="F:magnesium ion binding"/>
    <property type="evidence" value="ECO:0007669"/>
    <property type="project" value="UniProtKB-UniRule"/>
</dbReference>
<feature type="site" description="Interaction with DNA" evidence="8">
    <location>
        <position position="186"/>
    </location>
</feature>
<dbReference type="PROSITE" id="PS00396">
    <property type="entry name" value="TOPO_IA_1"/>
    <property type="match status" value="1"/>
</dbReference>
<dbReference type="InterPro" id="IPR013826">
    <property type="entry name" value="Topo_IA_cen_sub3"/>
</dbReference>
<dbReference type="EMBL" id="CP003332">
    <property type="protein sequence ID" value="AFJ60495.1"/>
    <property type="molecule type" value="Genomic_DNA"/>
</dbReference>
<dbReference type="InterPro" id="IPR005738">
    <property type="entry name" value="TopoIII"/>
</dbReference>
<dbReference type="SMART" id="SM00493">
    <property type="entry name" value="TOPRIM"/>
    <property type="match status" value="1"/>
</dbReference>
<dbReference type="InterPro" id="IPR034144">
    <property type="entry name" value="TOPRIM_TopoIII"/>
</dbReference>
<feature type="site" description="Interaction with DNA" evidence="8">
    <location>
        <position position="178"/>
    </location>
</feature>
<feature type="binding site" evidence="8">
    <location>
        <position position="115"/>
    </location>
    <ligand>
        <name>Mg(2+)</name>
        <dbReference type="ChEBI" id="CHEBI:18420"/>
        <note>catalytic</note>
    </ligand>
</feature>
<keyword evidence="7 8" id="KW-0413">Isomerase</keyword>
<dbReference type="CDD" id="cd03362">
    <property type="entry name" value="TOPRIM_TopoIA_TopoIII"/>
    <property type="match status" value="1"/>
</dbReference>
<evidence type="ECO:0000256" key="5">
    <source>
        <dbReference type="ARBA" id="ARBA00023029"/>
    </source>
</evidence>
<dbReference type="GO" id="GO:0043597">
    <property type="term" value="C:cytoplasmic replication fork"/>
    <property type="evidence" value="ECO:0007669"/>
    <property type="project" value="TreeGrafter"/>
</dbReference>
<dbReference type="SMART" id="SM00437">
    <property type="entry name" value="TOP1Ac"/>
    <property type="match status" value="1"/>
</dbReference>
<dbReference type="InterPro" id="IPR023405">
    <property type="entry name" value="Topo_IA_core_domain"/>
</dbReference>
<dbReference type="InterPro" id="IPR023406">
    <property type="entry name" value="Topo_IA_AS"/>
</dbReference>
<dbReference type="Gene3D" id="1.10.460.10">
    <property type="entry name" value="Topoisomerase I, domain 2"/>
    <property type="match status" value="1"/>
</dbReference>
<evidence type="ECO:0000259" key="11">
    <source>
        <dbReference type="PROSITE" id="PS52039"/>
    </source>
</evidence>
<feature type="region of interest" description="Interaction with DNA" evidence="8">
    <location>
        <begin position="197"/>
        <end position="202"/>
    </location>
</feature>
<evidence type="ECO:0000259" key="10">
    <source>
        <dbReference type="PROSITE" id="PS50880"/>
    </source>
</evidence>
<dbReference type="HAMAP" id="MF_00953">
    <property type="entry name" value="Topoisom_3_prok"/>
    <property type="match status" value="1"/>
</dbReference>
<name>I2C1H1_BACAY</name>
<dbReference type="Gene3D" id="1.10.290.10">
    <property type="entry name" value="Topoisomerase I, domain 4"/>
    <property type="match status" value="1"/>
</dbReference>
<comment type="function">
    <text evidence="8">Releases the supercoiling and torsional tension of DNA, which is introduced during the DNA replication and transcription, by transiently cleaving and rejoining one strand of the DNA duplex. Introduces a single-strand break via transesterification at a target site in duplex DNA. The scissile phosphodiester is attacked by the catalytic tyrosine of the enzyme, resulting in the formation of a DNA-(5'-phosphotyrosyl)-enzyme intermediate and the expulsion of a 3'-OH DNA strand. The free DNA strand then undergoes passage around the unbroken strand, thus removing DNA supercoils. Finally, in the religation step, the DNA 3'-OH attacks the covalent intermediate to expel the active-site tyrosine and restore the DNA phosphodiester backbone.</text>
</comment>
<dbReference type="PANTHER" id="PTHR11390:SF21">
    <property type="entry name" value="DNA TOPOISOMERASE 3-ALPHA"/>
    <property type="match status" value="1"/>
</dbReference>
<feature type="site" description="Interaction with DNA" evidence="8">
    <location>
        <position position="71"/>
    </location>
</feature>
<dbReference type="Proteomes" id="UP000002878">
    <property type="component" value="Chromosome"/>
</dbReference>
<feature type="site" description="Interaction with DNA" evidence="8">
    <location>
        <position position="322"/>
    </location>
</feature>
<dbReference type="EC" id="5.6.2.1" evidence="8"/>
<evidence type="ECO:0000256" key="1">
    <source>
        <dbReference type="ARBA" id="ARBA00000213"/>
    </source>
</evidence>
<dbReference type="CDD" id="cd00186">
    <property type="entry name" value="TOP1Ac"/>
    <property type="match status" value="1"/>
</dbReference>
<proteinExistence type="inferred from homology"/>
<dbReference type="GO" id="GO:0003677">
    <property type="term" value="F:DNA binding"/>
    <property type="evidence" value="ECO:0007669"/>
    <property type="project" value="UniProtKB-KW"/>
</dbReference>
<evidence type="ECO:0000313" key="13">
    <source>
        <dbReference type="Proteomes" id="UP000002878"/>
    </source>
</evidence>
<dbReference type="GO" id="GO:0006281">
    <property type="term" value="P:DNA repair"/>
    <property type="evidence" value="ECO:0007669"/>
    <property type="project" value="TreeGrafter"/>
</dbReference>
<protein>
    <recommendedName>
        <fullName evidence="8">DNA topoisomerase 3</fullName>
        <ecNumber evidence="8">5.6.2.1</ecNumber>
    </recommendedName>
    <alternativeName>
        <fullName evidence="8">DNA topoisomerase III</fullName>
    </alternativeName>
</protein>
<dbReference type="SUPFAM" id="SSF56712">
    <property type="entry name" value="Prokaryotic type I DNA topoisomerase"/>
    <property type="match status" value="1"/>
</dbReference>
<comment type="caution">
    <text evidence="8">Lacks conserved residue(s) required for the propagation of feature annotation.</text>
</comment>
<dbReference type="KEGG" id="bqy:MUS_0418"/>
<dbReference type="InterPro" id="IPR003602">
    <property type="entry name" value="Topo_IA_DNA-bd_dom"/>
</dbReference>
<evidence type="ECO:0000256" key="7">
    <source>
        <dbReference type="ARBA" id="ARBA00023235"/>
    </source>
</evidence>
<dbReference type="InterPro" id="IPR013824">
    <property type="entry name" value="Topo_IA_cen_sub1"/>
</dbReference>
<evidence type="ECO:0000256" key="8">
    <source>
        <dbReference type="HAMAP-Rule" id="MF_00953"/>
    </source>
</evidence>
<dbReference type="AlphaFoldDB" id="I2C1H1"/>
<evidence type="ECO:0000256" key="4">
    <source>
        <dbReference type="ARBA" id="ARBA00022842"/>
    </source>
</evidence>
<dbReference type="Pfam" id="PF01131">
    <property type="entry name" value="Topoisom_bac"/>
    <property type="match status" value="1"/>
</dbReference>
<dbReference type="GO" id="GO:0006310">
    <property type="term" value="P:DNA recombination"/>
    <property type="evidence" value="ECO:0007669"/>
    <property type="project" value="TreeGrafter"/>
</dbReference>
<evidence type="ECO:0000256" key="2">
    <source>
        <dbReference type="ARBA" id="ARBA00009446"/>
    </source>
</evidence>
<keyword evidence="3 8" id="KW-0479">Metal-binding</keyword>
<dbReference type="GO" id="GO:0003917">
    <property type="term" value="F:DNA topoisomerase type I (single strand cut, ATP-independent) activity"/>
    <property type="evidence" value="ECO:0007669"/>
    <property type="project" value="UniProtKB-UniRule"/>
</dbReference>
<gene>
    <name evidence="8 12" type="primary">topB</name>
    <name evidence="12" type="ORF">MUS_0418</name>
</gene>
<dbReference type="InterPro" id="IPR013825">
    <property type="entry name" value="Topo_IA_cen_sub2"/>
</dbReference>
<feature type="domain" description="Toprim" evidence="10">
    <location>
        <begin position="13"/>
        <end position="146"/>
    </location>
</feature>
<sequence length="738" mass="82753">MIVKEREVKSMSKTVVLAEKPSVGRDLARVLKCHKKGNGYLEGDRYIVTWALGHLVTLADPEGYGKEFQSWRLEDLPIIPEPLKLVVIKKTGKQFNAVKAQLVRKDVSQIVIATDAGREGELVARWIIEKANVRKPIKRLWISSVTDKAIKEGFQKLRSGKEYENLYHSAVARAEADWIVGINATRALTTKFNAQLSCGRVQTPTLAMIAKREADIQAFKPVPYYGLRAAADQMTLTWQDKKTKQTRTFDQTVTGRLAKDLQGKPAVISELKKTAKKSFAPGLYDLTELQRDAHKRFGFSAKETLSVLQKLYEQHKLVTYPRTDSRFLSADIVPTLKDRLNGMEVKPYAQYVNQILKRGVKAHKGFVNDAKVSDHHAIIPTEEPLILSSLSDKERKLYDLIAKRFLAVLMPAFEYEETKVTADIGGETFTAKGKTVQSPGWKAVYDMYEDDDDHEEDKDQTLPDLQQGQRLTVSSLKETSGQTKPPARFNEGTLLSAMENPSAFMQGEEKNLVKTLGETGGLGTVATRADIIEKLFNSFLIEKKEKDIFITSKGKQLLQLVPEDLKSPALTAEWEQKLSAIAAGKLKSAVFIKDMKTYAGKTVKEIKNSSQTFRHDNISGTACPDCGKMMLKVNGKRGTMLVCQDRECGSRKTLARKTNARCPNCHKKMELRGQGEGQTFACVCGHREKLSVFEKRKAKDKSGRASKRDINSYMKSQNKEEPMNNALAEQLKKLGLDK</sequence>
<evidence type="ECO:0000256" key="6">
    <source>
        <dbReference type="ARBA" id="ARBA00023125"/>
    </source>
</evidence>
<accession>I2C1H1</accession>
<dbReference type="Gene3D" id="2.70.20.10">
    <property type="entry name" value="Topoisomerase I, domain 3"/>
    <property type="match status" value="1"/>
</dbReference>
<dbReference type="InterPro" id="IPR003601">
    <property type="entry name" value="Topo_IA_2"/>
</dbReference>
<keyword evidence="6 8" id="KW-0238">DNA-binding</keyword>
<evidence type="ECO:0000313" key="12">
    <source>
        <dbReference type="EMBL" id="AFJ60495.1"/>
    </source>
</evidence>
<dbReference type="HOGENOM" id="CLU_002929_5_2_9"/>
<dbReference type="Gene3D" id="3.40.50.140">
    <property type="match status" value="1"/>
</dbReference>
<dbReference type="PROSITE" id="PS52039">
    <property type="entry name" value="TOPO_IA_2"/>
    <property type="match status" value="1"/>
</dbReference>
<keyword evidence="5 8" id="KW-0799">Topoisomerase</keyword>
<dbReference type="NCBIfam" id="NF005829">
    <property type="entry name" value="PRK07726.1"/>
    <property type="match status" value="1"/>
</dbReference>
<dbReference type="InterPro" id="IPR000380">
    <property type="entry name" value="Topo_IA"/>
</dbReference>
<feature type="domain" description="Topo IA-type catalytic" evidence="11">
    <location>
        <begin position="163"/>
        <end position="603"/>
    </location>
</feature>
<comment type="similarity">
    <text evidence="2 8">Belongs to the type IA topoisomerase family.</text>
</comment>
<dbReference type="GO" id="GO:0006265">
    <property type="term" value="P:DNA topological change"/>
    <property type="evidence" value="ECO:0007669"/>
    <property type="project" value="UniProtKB-UniRule"/>
</dbReference>
<dbReference type="SMART" id="SM00436">
    <property type="entry name" value="TOP1Bc"/>
    <property type="match status" value="1"/>
</dbReference>
<feature type="region of interest" description="Disordered" evidence="9">
    <location>
        <begin position="450"/>
        <end position="489"/>
    </location>
</feature>
<evidence type="ECO:0000256" key="3">
    <source>
        <dbReference type="ARBA" id="ARBA00022723"/>
    </source>
</evidence>
<dbReference type="PRINTS" id="PR00417">
    <property type="entry name" value="PRTPISMRASEI"/>
</dbReference>
<feature type="binding site" evidence="8">
    <location>
        <position position="19"/>
    </location>
    <ligand>
        <name>Mg(2+)</name>
        <dbReference type="ChEBI" id="CHEBI:18420"/>
        <note>catalytic</note>
    </ligand>
</feature>
<feature type="compositionally biased region" description="Polar residues" evidence="9">
    <location>
        <begin position="463"/>
        <end position="483"/>
    </location>
</feature>
<dbReference type="InterPro" id="IPR006171">
    <property type="entry name" value="TOPRIM_dom"/>
</dbReference>
<dbReference type="PANTHER" id="PTHR11390">
    <property type="entry name" value="PROKARYOTIC DNA TOPOISOMERASE"/>
    <property type="match status" value="1"/>
</dbReference>
<reference evidence="12 13" key="1">
    <citation type="journal article" date="2012" name="J. Biotechnol.">
        <title>Genome sequence of the plant growth promoting strain Bacillus amyloliquefaciens subsp. plantarum B9601-Y2 and expression of mersacidin and other secondary metabolites.</title>
        <authorList>
            <person name="He P."/>
            <person name="Hao K."/>
            <person name="Blom J."/>
            <person name="Ruckert C."/>
            <person name="Vater J."/>
            <person name="Mao Z."/>
            <person name="Wu Y."/>
            <person name="Hou M."/>
            <person name="He P."/>
            <person name="He Y."/>
            <person name="Borriss R."/>
        </authorList>
    </citation>
    <scope>NUCLEOTIDE SEQUENCE [LARGE SCALE GENOMIC DNA]</scope>
    <source>
        <strain evidence="12">Y2</strain>
    </source>
</reference>
<keyword evidence="4 8" id="KW-0460">Magnesium</keyword>